<reference evidence="3 4" key="1">
    <citation type="submission" date="2020-04" db="EMBL/GenBank/DDBJ databases">
        <authorList>
            <person name="Basu S."/>
            <person name="Maruthanayagam V."/>
            <person name="Chakraborty S."/>
            <person name="Pramanik A."/>
            <person name="Mukherjee J."/>
            <person name="Brink B."/>
        </authorList>
    </citation>
    <scope>NUCLEOTIDE SEQUENCE [LARGE SCALE GENOMIC DNA]</scope>
    <source>
        <strain evidence="3 4">AP17</strain>
    </source>
</reference>
<dbReference type="SUPFAM" id="SSF48371">
    <property type="entry name" value="ARM repeat"/>
    <property type="match status" value="1"/>
</dbReference>
<dbReference type="GO" id="GO:0030288">
    <property type="term" value="C:outer membrane-bounded periplasmic space"/>
    <property type="evidence" value="ECO:0007669"/>
    <property type="project" value="TreeGrafter"/>
</dbReference>
<dbReference type="CDD" id="cd16383">
    <property type="entry name" value="GUN4"/>
    <property type="match status" value="1"/>
</dbReference>
<sequence>MTDSTTSPALDNDNALNELKNQLTSTSEKTQLQAIAQLSEAGEAGLELLQGFLLERRPAEPTVASGKAYQVLYNAEVPSAREFLQSHFPDGLIPLDGDGAIAFRDVQTHLAALEFQEADRLTVQTLCQLAGDAAQERKWLYFTEVDRIPSDALQTLDRLWRIYSEGKFGFSVQREIWLGVGKNWDKMWPKIGWKEGNHWTRYPNGFTWDLSAPKGHLPLSNQLRGVRVIERLLSHPAWE</sequence>
<evidence type="ECO:0000259" key="2">
    <source>
        <dbReference type="Pfam" id="PF16416"/>
    </source>
</evidence>
<dbReference type="KEGG" id="oxy:HCG48_14530"/>
<protein>
    <submittedName>
        <fullName evidence="3">GUN4 domain-containing protein</fullName>
    </submittedName>
</protein>
<feature type="domain" description="GUN4 N-terminal ARM-like repeat" evidence="2">
    <location>
        <begin position="11"/>
        <end position="89"/>
    </location>
</feature>
<dbReference type="Gene3D" id="1.25.40.620">
    <property type="match status" value="1"/>
</dbReference>
<feature type="domain" description="GUN4-like" evidence="1">
    <location>
        <begin position="101"/>
        <end position="236"/>
    </location>
</feature>
<proteinExistence type="predicted"/>
<evidence type="ECO:0000313" key="3">
    <source>
        <dbReference type="EMBL" id="QIZ71652.1"/>
    </source>
</evidence>
<dbReference type="SUPFAM" id="SSF140869">
    <property type="entry name" value="GUN4-like"/>
    <property type="match status" value="1"/>
</dbReference>
<name>A0A6H1TYH5_9CYAN</name>
<gene>
    <name evidence="3" type="ORF">HCG48_14530</name>
</gene>
<dbReference type="InterPro" id="IPR032192">
    <property type="entry name" value="GUN4_N"/>
</dbReference>
<keyword evidence="4" id="KW-1185">Reference proteome</keyword>
<dbReference type="InterPro" id="IPR037215">
    <property type="entry name" value="GUN4-like_sf"/>
</dbReference>
<dbReference type="InterPro" id="IPR008629">
    <property type="entry name" value="GUN4-like"/>
</dbReference>
<dbReference type="PANTHER" id="PTHR34800">
    <property type="entry name" value="TETRAPYRROLE-BINDING PROTEIN, CHLOROPLASTIC"/>
    <property type="match status" value="1"/>
</dbReference>
<dbReference type="Gene3D" id="1.10.10.1770">
    <property type="entry name" value="Gun4-like"/>
    <property type="match status" value="1"/>
</dbReference>
<dbReference type="Proteomes" id="UP000500857">
    <property type="component" value="Chromosome"/>
</dbReference>
<dbReference type="PANTHER" id="PTHR34800:SF1">
    <property type="entry name" value="TETRAPYRROLE-BINDING PROTEIN, CHLOROPLASTIC"/>
    <property type="match status" value="1"/>
</dbReference>
<dbReference type="InterPro" id="IPR016024">
    <property type="entry name" value="ARM-type_fold"/>
</dbReference>
<organism evidence="3 4">
    <name type="scientific">Oxynema aestuarii AP17</name>
    <dbReference type="NCBI Taxonomy" id="2064643"/>
    <lineage>
        <taxon>Bacteria</taxon>
        <taxon>Bacillati</taxon>
        <taxon>Cyanobacteriota</taxon>
        <taxon>Cyanophyceae</taxon>
        <taxon>Oscillatoriophycideae</taxon>
        <taxon>Oscillatoriales</taxon>
        <taxon>Oscillatoriaceae</taxon>
        <taxon>Oxynema</taxon>
        <taxon>Oxynema aestuarii</taxon>
    </lineage>
</organism>
<dbReference type="EMBL" id="CP051167">
    <property type="protein sequence ID" value="QIZ71652.1"/>
    <property type="molecule type" value="Genomic_DNA"/>
</dbReference>
<dbReference type="Pfam" id="PF05419">
    <property type="entry name" value="GUN4"/>
    <property type="match status" value="1"/>
</dbReference>
<dbReference type="AlphaFoldDB" id="A0A6H1TYH5"/>
<accession>A0A6H1TYH5</accession>
<dbReference type="GO" id="GO:0046906">
    <property type="term" value="F:tetrapyrrole binding"/>
    <property type="evidence" value="ECO:0007669"/>
    <property type="project" value="TreeGrafter"/>
</dbReference>
<dbReference type="Pfam" id="PF16416">
    <property type="entry name" value="GUN4_N"/>
    <property type="match status" value="1"/>
</dbReference>
<evidence type="ECO:0000259" key="1">
    <source>
        <dbReference type="Pfam" id="PF05419"/>
    </source>
</evidence>
<evidence type="ECO:0000313" key="4">
    <source>
        <dbReference type="Proteomes" id="UP000500857"/>
    </source>
</evidence>
<dbReference type="RefSeq" id="WP_168569804.1">
    <property type="nucleotide sequence ID" value="NZ_CP051167.1"/>
</dbReference>